<dbReference type="Gene3D" id="3.90.320.10">
    <property type="match status" value="1"/>
</dbReference>
<dbReference type="Pfam" id="PF12705">
    <property type="entry name" value="PDDEXK_1"/>
    <property type="match status" value="1"/>
</dbReference>
<sequence length="339" mass="39811">MNKIELIFRDNMYDYINKIKVENPNAKFYSHSRLQTFNQCKRSYYYTYIDKKQQKTGVYSELGTGCHSDLEDLYEGVTDVLTPNNFNKSWKMCELFNISFPSSKYDIKGNYKKDILNCYKVYNKRDDNGKYISELGFILKIDKDHYIIGYIDLLILYEDGTCDIVDFKTSSDFDTKHTIEAGRQLILYKLAIEQLYGIKVNSVAWEMLKYVSVKVGENKLKTGVKGREWVNKCSSQIKTLMKKKGYDSSIIDMYLLQAISSNSIDKLPKEIQEQIKVDIYIRKYNVTNELIEEFWNHTKQTILNIELLTDDIINWGTSVDEFFCNNLCGFYPKHCNKLN</sequence>
<dbReference type="EMBL" id="BK016017">
    <property type="protein sequence ID" value="DAF89780.1"/>
    <property type="molecule type" value="Genomic_DNA"/>
</dbReference>
<accession>A0A8S5U5Q4</accession>
<protein>
    <submittedName>
        <fullName evidence="2">PD-(D/E)XK nuclease superfamily protein</fullName>
    </submittedName>
</protein>
<feature type="domain" description="PD-(D/E)XK endonuclease-like" evidence="1">
    <location>
        <begin position="30"/>
        <end position="204"/>
    </location>
</feature>
<organism evidence="2">
    <name type="scientific">Siphoviridae sp. cteLh2</name>
    <dbReference type="NCBI Taxonomy" id="2825590"/>
    <lineage>
        <taxon>Viruses</taxon>
        <taxon>Duplodnaviria</taxon>
        <taxon>Heunggongvirae</taxon>
        <taxon>Uroviricota</taxon>
        <taxon>Caudoviricetes</taxon>
    </lineage>
</organism>
<evidence type="ECO:0000313" key="2">
    <source>
        <dbReference type="EMBL" id="DAF89780.1"/>
    </source>
</evidence>
<dbReference type="SUPFAM" id="SSF52980">
    <property type="entry name" value="Restriction endonuclease-like"/>
    <property type="match status" value="1"/>
</dbReference>
<dbReference type="InterPro" id="IPR011335">
    <property type="entry name" value="Restrct_endonuc-II-like"/>
</dbReference>
<reference evidence="2" key="1">
    <citation type="journal article" date="2021" name="Proc. Natl. Acad. Sci. U.S.A.">
        <title>A Catalog of Tens of Thousands of Viruses from Human Metagenomes Reveals Hidden Associations with Chronic Diseases.</title>
        <authorList>
            <person name="Tisza M.J."/>
            <person name="Buck C.B."/>
        </authorList>
    </citation>
    <scope>NUCLEOTIDE SEQUENCE</scope>
    <source>
        <strain evidence="2">CteLh2</strain>
    </source>
</reference>
<evidence type="ECO:0000259" key="1">
    <source>
        <dbReference type="Pfam" id="PF12705"/>
    </source>
</evidence>
<dbReference type="InterPro" id="IPR038726">
    <property type="entry name" value="PDDEXK_AddAB-type"/>
</dbReference>
<name>A0A8S5U5Q4_9CAUD</name>
<dbReference type="InterPro" id="IPR011604">
    <property type="entry name" value="PDDEXK-like_dom_sf"/>
</dbReference>
<proteinExistence type="predicted"/>